<evidence type="ECO:0000259" key="3">
    <source>
        <dbReference type="PROSITE" id="PS51740"/>
    </source>
</evidence>
<sequence length="89" mass="10043">MEISKISSKGQITIPKSIRELLEVDAGDRILFIEENGRAYITKASLDALNDFQLAMAKGASNHKISKQEFEDKQATYQEDSWGVPRDKK</sequence>
<evidence type="ECO:0000313" key="5">
    <source>
        <dbReference type="Proteomes" id="UP000644756"/>
    </source>
</evidence>
<dbReference type="SMART" id="SM00966">
    <property type="entry name" value="SpoVT_AbrB"/>
    <property type="match status" value="1"/>
</dbReference>
<protein>
    <recommendedName>
        <fullName evidence="3">SpoVT-AbrB domain-containing protein</fullName>
    </recommendedName>
</protein>
<dbReference type="Gene3D" id="2.10.260.10">
    <property type="match status" value="1"/>
</dbReference>
<dbReference type="Proteomes" id="UP000644756">
    <property type="component" value="Unassembled WGS sequence"/>
</dbReference>
<dbReference type="RefSeq" id="WP_188532544.1">
    <property type="nucleotide sequence ID" value="NZ_BMGR01000013.1"/>
</dbReference>
<gene>
    <name evidence="4" type="ORF">GCM10010916_36830</name>
</gene>
<name>A0A917LEY5_9BACL</name>
<proteinExistence type="predicted"/>
<dbReference type="InterPro" id="IPR037914">
    <property type="entry name" value="SpoVT-AbrB_sf"/>
</dbReference>
<evidence type="ECO:0000256" key="2">
    <source>
        <dbReference type="SAM" id="MobiDB-lite"/>
    </source>
</evidence>
<accession>A0A917LEY5</accession>
<reference evidence="4" key="2">
    <citation type="submission" date="2020-09" db="EMBL/GenBank/DDBJ databases">
        <authorList>
            <person name="Sun Q."/>
            <person name="Zhou Y."/>
        </authorList>
    </citation>
    <scope>NUCLEOTIDE SEQUENCE</scope>
    <source>
        <strain evidence="4">CGMCC 1.12987</strain>
    </source>
</reference>
<comment type="caution">
    <text evidence="4">The sequence shown here is derived from an EMBL/GenBank/DDBJ whole genome shotgun (WGS) entry which is preliminary data.</text>
</comment>
<reference evidence="4" key="1">
    <citation type="journal article" date="2014" name="Int. J. Syst. Evol. Microbiol.">
        <title>Complete genome sequence of Corynebacterium casei LMG S-19264T (=DSM 44701T), isolated from a smear-ripened cheese.</title>
        <authorList>
            <consortium name="US DOE Joint Genome Institute (JGI-PGF)"/>
            <person name="Walter F."/>
            <person name="Albersmeier A."/>
            <person name="Kalinowski J."/>
            <person name="Ruckert C."/>
        </authorList>
    </citation>
    <scope>NUCLEOTIDE SEQUENCE</scope>
    <source>
        <strain evidence="4">CGMCC 1.12987</strain>
    </source>
</reference>
<dbReference type="AlphaFoldDB" id="A0A917LEY5"/>
<keyword evidence="5" id="KW-1185">Reference proteome</keyword>
<dbReference type="SUPFAM" id="SSF89447">
    <property type="entry name" value="AbrB/MazE/MraZ-like"/>
    <property type="match status" value="1"/>
</dbReference>
<organism evidence="4 5">
    <name type="scientific">Paenibacillus abyssi</name>
    <dbReference type="NCBI Taxonomy" id="1340531"/>
    <lineage>
        <taxon>Bacteria</taxon>
        <taxon>Bacillati</taxon>
        <taxon>Bacillota</taxon>
        <taxon>Bacilli</taxon>
        <taxon>Bacillales</taxon>
        <taxon>Paenibacillaceae</taxon>
        <taxon>Paenibacillus</taxon>
    </lineage>
</organism>
<dbReference type="PROSITE" id="PS51740">
    <property type="entry name" value="SPOVT_ABRB"/>
    <property type="match status" value="1"/>
</dbReference>
<dbReference type="Pfam" id="PF04014">
    <property type="entry name" value="MazE_antitoxin"/>
    <property type="match status" value="1"/>
</dbReference>
<feature type="region of interest" description="Disordered" evidence="2">
    <location>
        <begin position="67"/>
        <end position="89"/>
    </location>
</feature>
<feature type="domain" description="SpoVT-AbrB" evidence="3">
    <location>
        <begin position="1"/>
        <end position="46"/>
    </location>
</feature>
<dbReference type="EMBL" id="BMGR01000013">
    <property type="protein sequence ID" value="GGG16616.1"/>
    <property type="molecule type" value="Genomic_DNA"/>
</dbReference>
<keyword evidence="1" id="KW-0238">DNA-binding</keyword>
<evidence type="ECO:0000313" key="4">
    <source>
        <dbReference type="EMBL" id="GGG16616.1"/>
    </source>
</evidence>
<dbReference type="NCBIfam" id="TIGR01439">
    <property type="entry name" value="lp_hng_hel_AbrB"/>
    <property type="match status" value="1"/>
</dbReference>
<dbReference type="GO" id="GO:0003677">
    <property type="term" value="F:DNA binding"/>
    <property type="evidence" value="ECO:0007669"/>
    <property type="project" value="UniProtKB-UniRule"/>
</dbReference>
<evidence type="ECO:0000256" key="1">
    <source>
        <dbReference type="PROSITE-ProRule" id="PRU01076"/>
    </source>
</evidence>
<dbReference type="InterPro" id="IPR007159">
    <property type="entry name" value="SpoVT-AbrB_dom"/>
</dbReference>